<reference evidence="4 5" key="1">
    <citation type="journal article" date="2010" name="PLoS Biol.">
        <title>Multi-platform next-generation sequencing of the domestic turkey (Meleagris gallopavo): genome assembly and analysis.</title>
        <authorList>
            <person name="Dalloul R.A."/>
            <person name="Long J.A."/>
            <person name="Zimin A.V."/>
            <person name="Aslam L."/>
            <person name="Beal K."/>
            <person name="Blomberg L.A."/>
            <person name="Bouffard P."/>
            <person name="Burt D.W."/>
            <person name="Crasta O."/>
            <person name="Crooijmans R.P."/>
            <person name="Cooper K."/>
            <person name="Coulombe R.A."/>
            <person name="De S."/>
            <person name="Delany M.E."/>
            <person name="Dodgson J.B."/>
            <person name="Dong J.J."/>
            <person name="Evans C."/>
            <person name="Frederickson K.M."/>
            <person name="Flicek P."/>
            <person name="Florea L."/>
            <person name="Folkerts O."/>
            <person name="Groenen M.A."/>
            <person name="Harkins T.T."/>
            <person name="Herrero J."/>
            <person name="Hoffmann S."/>
            <person name="Megens H.J."/>
            <person name="Jiang A."/>
            <person name="de Jong P."/>
            <person name="Kaiser P."/>
            <person name="Kim H."/>
            <person name="Kim K.W."/>
            <person name="Kim S."/>
            <person name="Langenberger D."/>
            <person name="Lee M.K."/>
            <person name="Lee T."/>
            <person name="Mane S."/>
            <person name="Marcais G."/>
            <person name="Marz M."/>
            <person name="McElroy A.P."/>
            <person name="Modise T."/>
            <person name="Nefedov M."/>
            <person name="Notredame C."/>
            <person name="Paton I.R."/>
            <person name="Payne W.S."/>
            <person name="Pertea G."/>
            <person name="Prickett D."/>
            <person name="Puiu D."/>
            <person name="Qioa D."/>
            <person name="Raineri E."/>
            <person name="Ruffier M."/>
            <person name="Salzberg S.L."/>
            <person name="Schatz M.C."/>
            <person name="Scheuring C."/>
            <person name="Schmidt C.J."/>
            <person name="Schroeder S."/>
            <person name="Searle S.M."/>
            <person name="Smith E.J."/>
            <person name="Smith J."/>
            <person name="Sonstegard T.S."/>
            <person name="Stadler P.F."/>
            <person name="Tafer H."/>
            <person name="Tu Z.J."/>
            <person name="Van Tassell C.P."/>
            <person name="Vilella A.J."/>
            <person name="Williams K.P."/>
            <person name="Yorke J.A."/>
            <person name="Zhang L."/>
            <person name="Zhang H.B."/>
            <person name="Zhang X."/>
            <person name="Zhang Y."/>
            <person name="Reed K.M."/>
        </authorList>
    </citation>
    <scope>NUCLEOTIDE SEQUENCE [LARGE SCALE GENOMIC DNA]</scope>
</reference>
<evidence type="ECO:0000256" key="1">
    <source>
        <dbReference type="ARBA" id="ARBA00022741"/>
    </source>
</evidence>
<protein>
    <submittedName>
        <fullName evidence="4">ARF like GTPase 13A</fullName>
    </submittedName>
</protein>
<dbReference type="PANTHER" id="PTHR46090">
    <property type="entry name" value="ADP-RIBOSYLATION FACTOR-LIKE PROTEIN 13B"/>
    <property type="match status" value="1"/>
</dbReference>
<evidence type="ECO:0000256" key="2">
    <source>
        <dbReference type="ARBA" id="ARBA00023134"/>
    </source>
</evidence>
<evidence type="ECO:0000313" key="4">
    <source>
        <dbReference type="Ensembl" id="ENSMGAP00000003962.3"/>
    </source>
</evidence>
<keyword evidence="5" id="KW-1185">Reference proteome</keyword>
<reference evidence="4" key="3">
    <citation type="submission" date="2025-09" db="UniProtKB">
        <authorList>
            <consortium name="Ensembl"/>
        </authorList>
    </citation>
    <scope>IDENTIFICATION</scope>
</reference>
<accession>G1MYE4</accession>
<dbReference type="AlphaFoldDB" id="G1MYE4"/>
<evidence type="ECO:0000256" key="3">
    <source>
        <dbReference type="PIRSR" id="PIRSR606689-1"/>
    </source>
</evidence>
<dbReference type="InterPro" id="IPR027417">
    <property type="entry name" value="P-loop_NTPase"/>
</dbReference>
<dbReference type="SUPFAM" id="SSF52540">
    <property type="entry name" value="P-loop containing nucleoside triphosphate hydrolases"/>
    <property type="match status" value="1"/>
</dbReference>
<keyword evidence="2 3" id="KW-0342">GTP-binding</keyword>
<dbReference type="InterPro" id="IPR051995">
    <property type="entry name" value="Ciliary_GTPase"/>
</dbReference>
<dbReference type="GeneTree" id="ENSGT00940000161284"/>
<dbReference type="Pfam" id="PF00025">
    <property type="entry name" value="Arf"/>
    <property type="match status" value="1"/>
</dbReference>
<dbReference type="GO" id="GO:0097500">
    <property type="term" value="P:receptor localization to non-motile cilium"/>
    <property type="evidence" value="ECO:0007669"/>
    <property type="project" value="TreeGrafter"/>
</dbReference>
<dbReference type="PROSITE" id="PS51417">
    <property type="entry name" value="ARF"/>
    <property type="match status" value="1"/>
</dbReference>
<dbReference type="GO" id="GO:0060170">
    <property type="term" value="C:ciliary membrane"/>
    <property type="evidence" value="ECO:0007669"/>
    <property type="project" value="TreeGrafter"/>
</dbReference>
<dbReference type="PRINTS" id="PR00328">
    <property type="entry name" value="SAR1GTPBP"/>
</dbReference>
<name>G1MYE4_MELGA</name>
<dbReference type="InterPro" id="IPR006689">
    <property type="entry name" value="Small_GTPase_ARF/SAR"/>
</dbReference>
<dbReference type="GO" id="GO:0003924">
    <property type="term" value="F:GTPase activity"/>
    <property type="evidence" value="ECO:0007669"/>
    <property type="project" value="InterPro"/>
</dbReference>
<dbReference type="GO" id="GO:1905515">
    <property type="term" value="P:non-motile cilium assembly"/>
    <property type="evidence" value="ECO:0007669"/>
    <property type="project" value="TreeGrafter"/>
</dbReference>
<dbReference type="HOGENOM" id="CLU_040729_9_2_1"/>
<dbReference type="GO" id="GO:0097730">
    <property type="term" value="C:non-motile cilium"/>
    <property type="evidence" value="ECO:0007669"/>
    <property type="project" value="TreeGrafter"/>
</dbReference>
<sequence length="241" mass="25838">MFHEIKKSACCSGEQSVGCALGILQVSGGTWPGIRMYAWKGCSHTTALSPHTALASEVLPAAQPGQTRLRVNRFEVTLVELPGAQRCRSAWRSHYGAADGLLFVLDSSDLARMEEARKALSRVLSHPDVSGKPLLLLANKQDVAAALLPCELIERLALQQLVNENHSPCRIEPCAAVGPARSTLQGLRWLLRAAAEHSLQLPTACSPSPDSGPRAAHGRPHARRWVCSSMGAILLSAWGSS</sequence>
<dbReference type="SMART" id="SM00177">
    <property type="entry name" value="ARF"/>
    <property type="match status" value="1"/>
</dbReference>
<dbReference type="Proteomes" id="UP000001645">
    <property type="component" value="Chromosome 9"/>
</dbReference>
<keyword evidence="1 3" id="KW-0547">Nucleotide-binding</keyword>
<feature type="binding site" evidence="3">
    <location>
        <begin position="139"/>
        <end position="142"/>
    </location>
    <ligand>
        <name>GTP</name>
        <dbReference type="ChEBI" id="CHEBI:37565"/>
    </ligand>
</feature>
<dbReference type="Gene3D" id="3.40.50.300">
    <property type="entry name" value="P-loop containing nucleotide triphosphate hydrolases"/>
    <property type="match status" value="1"/>
</dbReference>
<dbReference type="InParanoid" id="G1MYE4"/>
<dbReference type="PANTHER" id="PTHR46090:SF4">
    <property type="entry name" value="ADP RIBOSYLATION FACTOR LIKE GTPASE 13A"/>
    <property type="match status" value="1"/>
</dbReference>
<evidence type="ECO:0000313" key="5">
    <source>
        <dbReference type="Proteomes" id="UP000001645"/>
    </source>
</evidence>
<gene>
    <name evidence="4" type="primary">ARL13A</name>
</gene>
<feature type="binding site" evidence="3">
    <location>
        <position position="83"/>
    </location>
    <ligand>
        <name>GTP</name>
        <dbReference type="ChEBI" id="CHEBI:37565"/>
    </ligand>
</feature>
<proteinExistence type="predicted"/>
<dbReference type="GO" id="GO:0005525">
    <property type="term" value="F:GTP binding"/>
    <property type="evidence" value="ECO:0007669"/>
    <property type="project" value="UniProtKB-KW"/>
</dbReference>
<organism evidence="4 5">
    <name type="scientific">Meleagris gallopavo</name>
    <name type="common">Wild turkey</name>
    <dbReference type="NCBI Taxonomy" id="9103"/>
    <lineage>
        <taxon>Eukaryota</taxon>
        <taxon>Metazoa</taxon>
        <taxon>Chordata</taxon>
        <taxon>Craniata</taxon>
        <taxon>Vertebrata</taxon>
        <taxon>Euteleostomi</taxon>
        <taxon>Archelosauria</taxon>
        <taxon>Archosauria</taxon>
        <taxon>Dinosauria</taxon>
        <taxon>Saurischia</taxon>
        <taxon>Theropoda</taxon>
        <taxon>Coelurosauria</taxon>
        <taxon>Aves</taxon>
        <taxon>Neognathae</taxon>
        <taxon>Galloanserae</taxon>
        <taxon>Galliformes</taxon>
        <taxon>Phasianidae</taxon>
        <taxon>Meleagridinae</taxon>
        <taxon>Meleagris</taxon>
    </lineage>
</organism>
<dbReference type="Ensembl" id="ENSMGAT00000004672.3">
    <property type="protein sequence ID" value="ENSMGAP00000003962.3"/>
    <property type="gene ID" value="ENSMGAG00000004193.3"/>
</dbReference>
<reference evidence="4" key="2">
    <citation type="submission" date="2025-08" db="UniProtKB">
        <authorList>
            <consortium name="Ensembl"/>
        </authorList>
    </citation>
    <scope>IDENTIFICATION</scope>
</reference>